<dbReference type="InterPro" id="IPR018289">
    <property type="entry name" value="MULE_transposase_dom"/>
</dbReference>
<accession>A0ABM1H032</accession>
<dbReference type="PROSITE" id="PS50966">
    <property type="entry name" value="ZF_SWIM"/>
    <property type="match status" value="1"/>
</dbReference>
<dbReference type="RefSeq" id="XP_015078464.1">
    <property type="nucleotide sequence ID" value="XM_015222978.1"/>
</dbReference>
<sequence length="873" mass="101554">MTSFEHNVMVALYWGGEIITDMNGFRYTECARMIISMSTSTTYVELVGLLHEKMGTYSENIHMDISGKYPCSIQGNNTRFIEFKIENDQSLLQFLFIPQKFADKIDINVLEMYVKTVSTDQNVAFQVSGHHGYHMNLLAQNYGLTTINQPHFVEPIVQPPFQQLLMHDHRSFGEGSSSQMHIDNSHMEYEARDIDINVDLYNDVNAEISDESSEEDEPPKDGDESEPDEDIDDIRDFSQNGVNLHNHDQGVSHDIPYFRTLENEEDIFMSTCESEMECCSVWSEQAKKDLKKGMLFSSKEKLKMAVTIWSLHKNKEFKVVTSTKSLWVVRCKFYNLLGCMWFLRGRQVGDKFWKIGKYVENHRCETEGLSSGHANLNTNLIASLLLNQIRKNPKFLVVDVISKVHENFGHQVTYRKAWLGRQRAFELVYGDFKKSFSDLPKFFAAFQHFNHGTIVEWKHEESMSSSEVKTFKFVFWAFKPCIDGFQTCRPVISVDGTHIYGKYEIKLLIAVGIDGNDNILPLAFAIVDKESKEAWKWFFRNLSAHVIKSRQNVCVISDRAKGILTSLQELRRFQEPRVFHRFCIRHLKSNFQSKFPNKDLSRLMWRAASAHQVRKFESMMWQIKEENIEAYAYLMEIPLDKWTVSHDDGKRWGVLTTNLSESFNGVLKKARGLPVTAMIRLSLEQTIERYTRRSQIAHQLAEQNELWTGRFKIKWEKNYESSKRHFVFDWNIPTGVYEVRSIQVDGTGGNPHCVSLNERKCDCGKWVNLHFPCSHVMKVTDRMGGLARNFVSEHFTIENYVATYSGSFSPIGHESYWPSPSFTMRSNEFYRRPNRPRTTRIHNEMDRSSTVYERACGLCRQTGHDRRQCPNRN</sequence>
<feature type="compositionally biased region" description="Acidic residues" evidence="5">
    <location>
        <begin position="208"/>
        <end position="233"/>
    </location>
</feature>
<dbReference type="InterPro" id="IPR007527">
    <property type="entry name" value="Znf_SWIM"/>
</dbReference>
<dbReference type="SMART" id="SM00575">
    <property type="entry name" value="ZnF_PMZ"/>
    <property type="match status" value="1"/>
</dbReference>
<evidence type="ECO:0000256" key="3">
    <source>
        <dbReference type="ARBA" id="ARBA00022833"/>
    </source>
</evidence>
<reference evidence="8" key="2">
    <citation type="submission" date="2025-08" db="UniProtKB">
        <authorList>
            <consortium name="RefSeq"/>
        </authorList>
    </citation>
    <scope>IDENTIFICATION</scope>
</reference>
<evidence type="ECO:0000256" key="1">
    <source>
        <dbReference type="ARBA" id="ARBA00022723"/>
    </source>
</evidence>
<evidence type="ECO:0000256" key="4">
    <source>
        <dbReference type="PROSITE-ProRule" id="PRU00325"/>
    </source>
</evidence>
<keyword evidence="1" id="KW-0479">Metal-binding</keyword>
<organism evidence="7 8">
    <name type="scientific">Solanum pennellii</name>
    <name type="common">Tomato</name>
    <name type="synonym">Lycopersicon pennellii</name>
    <dbReference type="NCBI Taxonomy" id="28526"/>
    <lineage>
        <taxon>Eukaryota</taxon>
        <taxon>Viridiplantae</taxon>
        <taxon>Streptophyta</taxon>
        <taxon>Embryophyta</taxon>
        <taxon>Tracheophyta</taxon>
        <taxon>Spermatophyta</taxon>
        <taxon>Magnoliopsida</taxon>
        <taxon>eudicotyledons</taxon>
        <taxon>Gunneridae</taxon>
        <taxon>Pentapetalae</taxon>
        <taxon>asterids</taxon>
        <taxon>lamiids</taxon>
        <taxon>Solanales</taxon>
        <taxon>Solanaceae</taxon>
        <taxon>Solanoideae</taxon>
        <taxon>Solaneae</taxon>
        <taxon>Solanum</taxon>
        <taxon>Solanum subgen. Lycopersicon</taxon>
    </lineage>
</organism>
<dbReference type="InterPro" id="IPR006564">
    <property type="entry name" value="Znf_PMZ"/>
</dbReference>
<gene>
    <name evidence="8" type="primary">LOC107022340</name>
</gene>
<evidence type="ECO:0000313" key="7">
    <source>
        <dbReference type="Proteomes" id="UP000694930"/>
    </source>
</evidence>
<keyword evidence="3" id="KW-0862">Zinc</keyword>
<proteinExistence type="predicted"/>
<dbReference type="Pfam" id="PF10551">
    <property type="entry name" value="MULE"/>
    <property type="match status" value="1"/>
</dbReference>
<evidence type="ECO:0000256" key="5">
    <source>
        <dbReference type="SAM" id="MobiDB-lite"/>
    </source>
</evidence>
<feature type="region of interest" description="Disordered" evidence="5">
    <location>
        <begin position="208"/>
        <end position="235"/>
    </location>
</feature>
<dbReference type="PANTHER" id="PTHR31973:SF195">
    <property type="entry name" value="MUDR FAMILY TRANSPOSASE"/>
    <property type="match status" value="1"/>
</dbReference>
<evidence type="ECO:0000313" key="8">
    <source>
        <dbReference type="RefSeq" id="XP_015078464.1"/>
    </source>
</evidence>
<dbReference type="PANTHER" id="PTHR31973">
    <property type="entry name" value="POLYPROTEIN, PUTATIVE-RELATED"/>
    <property type="match status" value="1"/>
</dbReference>
<feature type="domain" description="SWIM-type" evidence="6">
    <location>
        <begin position="752"/>
        <end position="784"/>
    </location>
</feature>
<dbReference type="Proteomes" id="UP000694930">
    <property type="component" value="Chromosome 6"/>
</dbReference>
<reference evidence="7" key="1">
    <citation type="journal article" date="2014" name="Nat. Genet.">
        <title>The genome of the stress-tolerant wild tomato species Solanum pennellii.</title>
        <authorList>
            <person name="Bolger A."/>
            <person name="Scossa F."/>
            <person name="Bolger M.E."/>
            <person name="Lanz C."/>
            <person name="Maumus F."/>
            <person name="Tohge T."/>
            <person name="Quesneville H."/>
            <person name="Alseekh S."/>
            <person name="Sorensen I."/>
            <person name="Lichtenstein G."/>
            <person name="Fich E.A."/>
            <person name="Conte M."/>
            <person name="Keller H."/>
            <person name="Schneeberger K."/>
            <person name="Schwacke R."/>
            <person name="Ofner I."/>
            <person name="Vrebalov J."/>
            <person name="Xu Y."/>
            <person name="Osorio S."/>
            <person name="Aflitos S.A."/>
            <person name="Schijlen E."/>
            <person name="Jimenez-Gomez J.M."/>
            <person name="Ryngajllo M."/>
            <person name="Kimura S."/>
            <person name="Kumar R."/>
            <person name="Koenig D."/>
            <person name="Headland L.R."/>
            <person name="Maloof J.N."/>
            <person name="Sinha N."/>
            <person name="van Ham R.C."/>
            <person name="Lankhorst R.K."/>
            <person name="Mao L."/>
            <person name="Vogel A."/>
            <person name="Arsova B."/>
            <person name="Panstruga R."/>
            <person name="Fei Z."/>
            <person name="Rose J.K."/>
            <person name="Zamir D."/>
            <person name="Carrari F."/>
            <person name="Giovannoni J.J."/>
            <person name="Weigel D."/>
            <person name="Usadel B."/>
            <person name="Fernie A.R."/>
        </authorList>
    </citation>
    <scope>NUCLEOTIDE SEQUENCE [LARGE SCALE GENOMIC DNA]</scope>
    <source>
        <strain evidence="7">cv. LA0716</strain>
    </source>
</reference>
<dbReference type="Pfam" id="PF04434">
    <property type="entry name" value="SWIM"/>
    <property type="match status" value="1"/>
</dbReference>
<evidence type="ECO:0000259" key="6">
    <source>
        <dbReference type="PROSITE" id="PS50966"/>
    </source>
</evidence>
<name>A0ABM1H032_SOLPN</name>
<dbReference type="GeneID" id="107022340"/>
<evidence type="ECO:0000256" key="2">
    <source>
        <dbReference type="ARBA" id="ARBA00022771"/>
    </source>
</evidence>
<protein>
    <submittedName>
        <fullName evidence="8">Uncharacterized protein LOC107022340</fullName>
    </submittedName>
</protein>
<keyword evidence="7" id="KW-1185">Reference proteome</keyword>
<keyword evidence="2 4" id="KW-0863">Zinc-finger</keyword>